<evidence type="ECO:0000256" key="5">
    <source>
        <dbReference type="ARBA" id="ARBA00023001"/>
    </source>
</evidence>
<dbReference type="EMBL" id="QJKB01000002">
    <property type="protein sequence ID" value="PXX45387.1"/>
    <property type="molecule type" value="Genomic_DNA"/>
</dbReference>
<organism evidence="12 13">
    <name type="scientific">Undibacterium pigrum</name>
    <dbReference type="NCBI Taxonomy" id="401470"/>
    <lineage>
        <taxon>Bacteria</taxon>
        <taxon>Pseudomonadati</taxon>
        <taxon>Pseudomonadota</taxon>
        <taxon>Betaproteobacteria</taxon>
        <taxon>Burkholderiales</taxon>
        <taxon>Oxalobacteraceae</taxon>
        <taxon>Undibacterium</taxon>
    </lineage>
</organism>
<dbReference type="EC" id="3.2.1.21" evidence="3 11"/>
<evidence type="ECO:0000313" key="12">
    <source>
        <dbReference type="EMBL" id="PXX45387.1"/>
    </source>
</evidence>
<feature type="active site" description="Proton donor" evidence="9">
    <location>
        <position position="181"/>
    </location>
</feature>
<dbReference type="InterPro" id="IPR017736">
    <property type="entry name" value="Glyco_hydro_1_beta-glucosidase"/>
</dbReference>
<dbReference type="Proteomes" id="UP000247792">
    <property type="component" value="Unassembled WGS sequence"/>
</dbReference>
<dbReference type="OrthoDB" id="9765195at2"/>
<dbReference type="InterPro" id="IPR033132">
    <property type="entry name" value="GH_1_N_CS"/>
</dbReference>
<dbReference type="InterPro" id="IPR017853">
    <property type="entry name" value="GH"/>
</dbReference>
<feature type="binding site" evidence="10">
    <location>
        <position position="136"/>
    </location>
    <ligand>
        <name>substrate</name>
    </ligand>
</feature>
<keyword evidence="7 11" id="KW-0326">Glycosidase</keyword>
<dbReference type="FunFam" id="3.20.20.80:FF:000004">
    <property type="entry name" value="Beta-glucosidase 6-phospho-beta-glucosidase"/>
    <property type="match status" value="1"/>
</dbReference>
<protein>
    <recommendedName>
        <fullName evidence="3 11">Beta-glucosidase</fullName>
        <ecNumber evidence="3 11">3.2.1.21</ecNumber>
    </recommendedName>
</protein>
<dbReference type="NCBIfam" id="TIGR03356">
    <property type="entry name" value="BGL"/>
    <property type="match status" value="1"/>
</dbReference>
<reference evidence="12 13" key="1">
    <citation type="submission" date="2018-05" db="EMBL/GenBank/DDBJ databases">
        <title>Genomic Encyclopedia of Type Strains, Phase IV (KMG-IV): sequencing the most valuable type-strain genomes for metagenomic binning, comparative biology and taxonomic classification.</title>
        <authorList>
            <person name="Goeker M."/>
        </authorList>
    </citation>
    <scope>NUCLEOTIDE SEQUENCE [LARGE SCALE GENOMIC DNA]</scope>
    <source>
        <strain evidence="12 13">DSM 19792</strain>
    </source>
</reference>
<accession>A0A318JBF1</accession>
<dbReference type="AlphaFoldDB" id="A0A318JBF1"/>
<evidence type="ECO:0000256" key="2">
    <source>
        <dbReference type="ARBA" id="ARBA00010838"/>
    </source>
</evidence>
<keyword evidence="5" id="KW-0136">Cellulose degradation</keyword>
<feature type="active site" description="Nucleophile" evidence="9">
    <location>
        <position position="367"/>
    </location>
</feature>
<feature type="binding site" evidence="10">
    <location>
        <position position="180"/>
    </location>
    <ligand>
        <name>substrate</name>
    </ligand>
</feature>
<proteinExistence type="inferred from homology"/>
<evidence type="ECO:0000256" key="4">
    <source>
        <dbReference type="ARBA" id="ARBA00022801"/>
    </source>
</evidence>
<evidence type="ECO:0000256" key="8">
    <source>
        <dbReference type="ARBA" id="ARBA00023326"/>
    </source>
</evidence>
<dbReference type="GO" id="GO:0030245">
    <property type="term" value="P:cellulose catabolic process"/>
    <property type="evidence" value="ECO:0007669"/>
    <property type="project" value="UniProtKB-KW"/>
</dbReference>
<evidence type="ECO:0000256" key="6">
    <source>
        <dbReference type="ARBA" id="ARBA00023277"/>
    </source>
</evidence>
<keyword evidence="6" id="KW-0119">Carbohydrate metabolism</keyword>
<feature type="binding site" evidence="10">
    <location>
        <begin position="421"/>
        <end position="422"/>
    </location>
    <ligand>
        <name>substrate</name>
    </ligand>
</feature>
<feature type="binding site" evidence="10">
    <location>
        <position position="309"/>
    </location>
    <ligand>
        <name>substrate</name>
    </ligand>
</feature>
<dbReference type="SUPFAM" id="SSF51445">
    <property type="entry name" value="(Trans)glycosidases"/>
    <property type="match status" value="1"/>
</dbReference>
<dbReference type="PRINTS" id="PR00131">
    <property type="entry name" value="GLHYDRLASE1"/>
</dbReference>
<keyword evidence="4 11" id="KW-0378">Hydrolase</keyword>
<dbReference type="GO" id="GO:0008422">
    <property type="term" value="F:beta-glucosidase activity"/>
    <property type="evidence" value="ECO:0007669"/>
    <property type="project" value="UniProtKB-EC"/>
</dbReference>
<dbReference type="Pfam" id="PF00232">
    <property type="entry name" value="Glyco_hydro_1"/>
    <property type="match status" value="1"/>
</dbReference>
<feature type="binding site" evidence="10">
    <location>
        <position position="414"/>
    </location>
    <ligand>
        <name>substrate</name>
    </ligand>
</feature>
<evidence type="ECO:0000256" key="11">
    <source>
        <dbReference type="RuleBase" id="RU361175"/>
    </source>
</evidence>
<evidence type="ECO:0000256" key="7">
    <source>
        <dbReference type="ARBA" id="ARBA00023295"/>
    </source>
</evidence>
<dbReference type="PANTHER" id="PTHR10353:SF36">
    <property type="entry name" value="LP05116P"/>
    <property type="match status" value="1"/>
</dbReference>
<dbReference type="PANTHER" id="PTHR10353">
    <property type="entry name" value="GLYCOSYL HYDROLASE"/>
    <property type="match status" value="1"/>
</dbReference>
<feature type="binding site" evidence="10">
    <location>
        <position position="35"/>
    </location>
    <ligand>
        <name>substrate</name>
    </ligand>
</feature>
<evidence type="ECO:0000313" key="13">
    <source>
        <dbReference type="Proteomes" id="UP000247792"/>
    </source>
</evidence>
<comment type="similarity">
    <text evidence="2 11">Belongs to the glycosyl hydrolase 1 family.</text>
</comment>
<evidence type="ECO:0000256" key="10">
    <source>
        <dbReference type="PIRSR" id="PIRSR617736-2"/>
    </source>
</evidence>
<comment type="catalytic activity">
    <reaction evidence="1 11">
        <text>Hydrolysis of terminal, non-reducing beta-D-glucosyl residues with release of beta-D-glucose.</text>
        <dbReference type="EC" id="3.2.1.21"/>
    </reaction>
</comment>
<dbReference type="InterPro" id="IPR001360">
    <property type="entry name" value="Glyco_hydro_1"/>
</dbReference>
<dbReference type="GO" id="GO:0005829">
    <property type="term" value="C:cytosol"/>
    <property type="evidence" value="ECO:0007669"/>
    <property type="project" value="TreeGrafter"/>
</dbReference>
<keyword evidence="13" id="KW-1185">Reference proteome</keyword>
<dbReference type="PROSITE" id="PS00653">
    <property type="entry name" value="GLYCOSYL_HYDROL_F1_2"/>
    <property type="match status" value="1"/>
</dbReference>
<dbReference type="Gene3D" id="3.20.20.80">
    <property type="entry name" value="Glycosidases"/>
    <property type="match status" value="1"/>
</dbReference>
<evidence type="ECO:0000256" key="3">
    <source>
        <dbReference type="ARBA" id="ARBA00012744"/>
    </source>
</evidence>
<dbReference type="RefSeq" id="WP_110254818.1">
    <property type="nucleotide sequence ID" value="NZ_QJKB01000002.1"/>
</dbReference>
<sequence>MSKSLLHPGAALGLQLRRTDFNSDFLWGTATSAYQIEGAAAEGGRVASIWDSFCEQPGTIRDGSNGSMACDHYHHWPEDLDIAQNLGSNAYRFSISWPRIFSSPGSAPNPEGLAFYSRLVDGMLERGLQPWATLYHWDLPQYLQDQGGWLQRDTAHAFVEFADVMSKHLGDRVKHWITHNEPWCTAMLGHADGIHAPGIKDFKTAIQVCHHVLLSHGLATPVIRANVPDARVGLALNLHPISAASDKPEDFAAARLHDGLRNRWYLDPLYGRGYPQDVWQALGAYAPTVQDGDMQAMAVSTDFLGVNFYFPEIIEHAPGASPLNTRLVEAVGVERTAFGWEIAPEGMTSLLKRIQDDYQPHAMYITENGATYDDHIDANGEVRDELRRDYLIRHLLAVREAIRLGCQVKGYFLWSLLDNFEWAEGCSRRFGIVYVDFATQERIPKLSAYWYRDFLSQADISAESRSLTTPLRASSAA</sequence>
<name>A0A318JBF1_9BURK</name>
<keyword evidence="8" id="KW-0624">Polysaccharide degradation</keyword>
<evidence type="ECO:0000256" key="1">
    <source>
        <dbReference type="ARBA" id="ARBA00000448"/>
    </source>
</evidence>
<evidence type="ECO:0000256" key="9">
    <source>
        <dbReference type="PIRSR" id="PIRSR617736-1"/>
    </source>
</evidence>
<gene>
    <name evidence="12" type="ORF">DFR42_102615</name>
</gene>
<comment type="caution">
    <text evidence="12">The sequence shown here is derived from an EMBL/GenBank/DDBJ whole genome shotgun (WGS) entry which is preliminary data.</text>
</comment>